<feature type="binding site" evidence="3">
    <location>
        <position position="157"/>
    </location>
    <ligand>
        <name>Zn(2+)</name>
        <dbReference type="ChEBI" id="CHEBI:29105"/>
    </ligand>
</feature>
<dbReference type="AlphaFoldDB" id="A0A5P2D4Z6"/>
<dbReference type="Gene3D" id="3.40.1050.10">
    <property type="entry name" value="Carbonic anhydrase"/>
    <property type="match status" value="1"/>
</dbReference>
<comment type="similarity">
    <text evidence="1">Belongs to the beta-class carbonic anhydrase family.</text>
</comment>
<dbReference type="EMBL" id="CP029190">
    <property type="protein sequence ID" value="QES49803.1"/>
    <property type="molecule type" value="Genomic_DNA"/>
</dbReference>
<evidence type="ECO:0000313" key="5">
    <source>
        <dbReference type="Proteomes" id="UP000325211"/>
    </source>
</evidence>
<dbReference type="Proteomes" id="UP000325211">
    <property type="component" value="Chromosome"/>
</dbReference>
<reference evidence="4 5" key="1">
    <citation type="submission" date="2018-05" db="EMBL/GenBank/DDBJ databases">
        <title>Streptomyces venezuelae.</title>
        <authorList>
            <person name="Kim W."/>
            <person name="Lee N."/>
            <person name="Cho B.-K."/>
        </authorList>
    </citation>
    <scope>NUCLEOTIDE SEQUENCE [LARGE SCALE GENOMIC DNA]</scope>
    <source>
        <strain evidence="4 5">ATCC 21782</strain>
    </source>
</reference>
<dbReference type="OrthoDB" id="9797527at2"/>
<feature type="binding site" evidence="3">
    <location>
        <position position="154"/>
    </location>
    <ligand>
        <name>Zn(2+)</name>
        <dbReference type="ChEBI" id="CHEBI:29105"/>
    </ligand>
</feature>
<dbReference type="GO" id="GO:0004089">
    <property type="term" value="F:carbonate dehydratase activity"/>
    <property type="evidence" value="ECO:0007669"/>
    <property type="project" value="InterPro"/>
</dbReference>
<evidence type="ECO:0000313" key="4">
    <source>
        <dbReference type="EMBL" id="QES49803.1"/>
    </source>
</evidence>
<comment type="cofactor">
    <cofactor evidence="3">
        <name>Zn(2+)</name>
        <dbReference type="ChEBI" id="CHEBI:29105"/>
    </cofactor>
    <text evidence="3">Binds 1 zinc ion per subunit.</text>
</comment>
<keyword evidence="3" id="KW-0479">Metal-binding</keyword>
<evidence type="ECO:0000256" key="3">
    <source>
        <dbReference type="PIRSR" id="PIRSR601765-1"/>
    </source>
</evidence>
<organism evidence="4 5">
    <name type="scientific">Streptomyces venezuelae</name>
    <dbReference type="NCBI Taxonomy" id="54571"/>
    <lineage>
        <taxon>Bacteria</taxon>
        <taxon>Bacillati</taxon>
        <taxon>Actinomycetota</taxon>
        <taxon>Actinomycetes</taxon>
        <taxon>Kitasatosporales</taxon>
        <taxon>Streptomycetaceae</taxon>
        <taxon>Streptomyces</taxon>
    </lineage>
</organism>
<dbReference type="GO" id="GO:0008270">
    <property type="term" value="F:zinc ion binding"/>
    <property type="evidence" value="ECO:0007669"/>
    <property type="project" value="InterPro"/>
</dbReference>
<gene>
    <name evidence="4" type="ORF">DEJ50_20260</name>
</gene>
<dbReference type="InterPro" id="IPR036874">
    <property type="entry name" value="Carbonic_anhydrase_sf"/>
</dbReference>
<dbReference type="SMART" id="SM00947">
    <property type="entry name" value="Pro_CA"/>
    <property type="match status" value="1"/>
</dbReference>
<proteinExistence type="inferred from homology"/>
<dbReference type="Pfam" id="PF00484">
    <property type="entry name" value="Pro_CA"/>
    <property type="match status" value="1"/>
</dbReference>
<dbReference type="SUPFAM" id="SSF53056">
    <property type="entry name" value="beta-carbonic anhydrase, cab"/>
    <property type="match status" value="1"/>
</dbReference>
<evidence type="ECO:0000256" key="1">
    <source>
        <dbReference type="ARBA" id="ARBA00006217"/>
    </source>
</evidence>
<dbReference type="PANTHER" id="PTHR11002:SF79">
    <property type="entry name" value="CARBONIC ANHYDRASE 2"/>
    <property type="match status" value="1"/>
</dbReference>
<name>A0A5P2D4Z6_STRVZ</name>
<feature type="binding site" evidence="3">
    <location>
        <position position="101"/>
    </location>
    <ligand>
        <name>Zn(2+)</name>
        <dbReference type="ChEBI" id="CHEBI:29105"/>
    </ligand>
</feature>
<feature type="binding site" evidence="3">
    <location>
        <position position="103"/>
    </location>
    <ligand>
        <name>Zn(2+)</name>
        <dbReference type="ChEBI" id="CHEBI:29105"/>
    </ligand>
</feature>
<protein>
    <submittedName>
        <fullName evidence="4">Carbonic anhydrase</fullName>
    </submittedName>
</protein>
<comment type="function">
    <text evidence="2">Catalyzes the reversible hydration of carbon dioxide to form bicarbonate.</text>
</comment>
<accession>A0A5P2D4Z6</accession>
<dbReference type="InterPro" id="IPR001765">
    <property type="entry name" value="Carbonic_anhydrase"/>
</dbReference>
<dbReference type="PANTHER" id="PTHR11002">
    <property type="entry name" value="CARBONIC ANHYDRASE"/>
    <property type="match status" value="1"/>
</dbReference>
<evidence type="ECO:0000256" key="2">
    <source>
        <dbReference type="ARBA" id="ARBA00024993"/>
    </source>
</evidence>
<sequence length="252" mass="26529">MCLAFRCMTVDAERRRGLVRAVLTGAAGLVAGLAAGSHAPSARAGTAILKKRPTTPEAALRELAAGNRRWRLLHERHPDEARTVRRALVGGQHPFAVVLGCVDSRVPPELVFDQGLGDLLTVRSAGEALDEAVLGSIAYGVLELGIPLIVVLGHQSCGAVAAAVDADEGGTRLPAHMQYLVDQIRPAIDHRLRGAARVEAAIDANVLRVRSLLAAEPELAARIATGRLSVVGARYELTDQRVHPAGPAGSGW</sequence>
<keyword evidence="3" id="KW-0862">Zinc</keyword>